<dbReference type="InterPro" id="IPR009612">
    <property type="entry name" value="IcmF-rel"/>
</dbReference>
<dbReference type="EMBL" id="BAAFZP010000002">
    <property type="protein sequence ID" value="GAB1584265.1"/>
    <property type="molecule type" value="Genomic_DNA"/>
</dbReference>
<comment type="caution">
    <text evidence="6">The sequence shown here is derived from an EMBL/GenBank/DDBJ whole genome shotgun (WGS) entry which is preliminary data.</text>
</comment>
<name>A0ABQ0H5T5_9HYPH</name>
<keyword evidence="2" id="KW-1133">Transmembrane helix</keyword>
<keyword evidence="2" id="KW-0472">Membrane</keyword>
<feature type="transmembrane region" description="Helical" evidence="2">
    <location>
        <begin position="445"/>
        <end position="465"/>
    </location>
</feature>
<evidence type="ECO:0000259" key="3">
    <source>
        <dbReference type="Pfam" id="PF06744"/>
    </source>
</evidence>
<dbReference type="Proteomes" id="UP001628091">
    <property type="component" value="Unassembled WGS sequence"/>
</dbReference>
<evidence type="ECO:0000313" key="7">
    <source>
        <dbReference type="Proteomes" id="UP001628091"/>
    </source>
</evidence>
<evidence type="ECO:0000259" key="4">
    <source>
        <dbReference type="Pfam" id="PF06761"/>
    </source>
</evidence>
<dbReference type="InterPro" id="IPR053156">
    <property type="entry name" value="T6SS_TssM-like"/>
</dbReference>
<dbReference type="InterPro" id="IPR010623">
    <property type="entry name" value="IcmF_C"/>
</dbReference>
<dbReference type="Pfam" id="PF06761">
    <property type="entry name" value="IcmF-related"/>
    <property type="match status" value="1"/>
</dbReference>
<dbReference type="PANTHER" id="PTHR36153">
    <property type="entry name" value="INNER MEMBRANE PROTEIN-RELATED"/>
    <property type="match status" value="1"/>
</dbReference>
<proteinExistence type="predicted"/>
<dbReference type="Pfam" id="PF06744">
    <property type="entry name" value="IcmF_C"/>
    <property type="match status" value="1"/>
</dbReference>
<sequence>MNLLNAYYTIRSYVESYTGLLGARFLPFIWLAALCIVVWFYGYLLGYGDFRPLESQQMRVLVIGLLIIGWTVYATVSLVRARRRDQALVDEIANDAAAETAVSQQTEVVEIHNRLKEALALLRRVTRKRFGYIYELPWYIIFGAPGSGKTTALTNSGLKFPLGDALSTGAVGGVAGTRNCNWWFADEAILIDTAGRYTTQDDLNGTSKAGWEGFLKLLRKYRRSQPINGVLVTISIGDLMTRDLTPRQEELRAIRQRLSDLDEYLQARVPVYLLLTKADLLTGFIEFFDGFNKSDREQVWGTTFSLEESHQAAALPERFLVEFTFLQERVQAMLLERLQQEPDIEARGRMFRFSAELASLKEKLHEVLTVLCSSSKLVEAPLLRGVYLVSGTQTNETVPVEAGARRPRRSYFLSGLFTQVIFGEALLVAHDRRLSRRQIVFRRGAYGLATALLVMVLASWAATYFQNTSALAQAKERIDAYEELVRGIPVRDVSDADFLRILPALDNLRAISSDFRRERVWPLSFGLDQEGKIESSRRQAYQKALNALLLPRMLVGLQKEIASSKEPAETFDMLKLYGMLGSLGPVDPRSMSLQSARLFHRLYPGDGRKAVRAALVAHAEALAAGVLAPVNLDERLITQTRAAIRNQSVAARAYHILKSSAEMQVTRPWIPADAVGALGEQAFERASGKSLREGISGFFTTSGYRSIVLPQTVSAAREALNEEWVRGQSNPAGMTVDSVSRAVLLLYFDDFERQWSQLLGDMRVRISQSLADAAETTRILVGNPGPIDAIARSIVEATDLRPPDVSSSDDDVAVPLLEGISAAPDPYGDLRKALQTSPAGGGRDSDTTQSSLSTLQGAIKGVYGQLSRAATSTAEVAQIFGVDSQLTNANQDLIQEARRMPTPVDRWMAGLAADIGSLGVRTVRNRVNALWQSNAALCSSIVTGRYPFARTSTQDISMSDFMRLFGPSGLFHAFFKEHLETFVDTSSSPWTWRGTFGAPGTPSRALAQFENADRIRLAFFQSGSEKPNISINVKPLSLSDSANAVMMEIDGERVVYFHGPIQSKSISWPANQVINLSRVAFLPGGWQQAITETGDWSVFRLFDRAEITDQSNNLFRARFKSGGQTADFEIQFGSVPTPFRLNALSDFNCPTQF</sequence>
<dbReference type="RefSeq" id="WP_407866702.1">
    <property type="nucleotide sequence ID" value="NZ_BAAFZP010000002.1"/>
</dbReference>
<evidence type="ECO:0000313" key="6">
    <source>
        <dbReference type="EMBL" id="GAB1584265.1"/>
    </source>
</evidence>
<keyword evidence="7" id="KW-1185">Reference proteome</keyword>
<feature type="transmembrane region" description="Helical" evidence="2">
    <location>
        <begin position="60"/>
        <end position="79"/>
    </location>
</feature>
<protein>
    <submittedName>
        <fullName evidence="6">Type VI secretion system membrane subunit TssM</fullName>
    </submittedName>
</protein>
<dbReference type="InterPro" id="IPR025743">
    <property type="entry name" value="TssM1_N"/>
</dbReference>
<evidence type="ECO:0000256" key="2">
    <source>
        <dbReference type="SAM" id="Phobius"/>
    </source>
</evidence>
<feature type="domain" description="Type VI secretion system component TssM1 N-terminal" evidence="5">
    <location>
        <begin position="207"/>
        <end position="448"/>
    </location>
</feature>
<dbReference type="CDD" id="cd00882">
    <property type="entry name" value="Ras_like_GTPase"/>
    <property type="match status" value="1"/>
</dbReference>
<keyword evidence="2" id="KW-0812">Transmembrane</keyword>
<dbReference type="SUPFAM" id="SSF52540">
    <property type="entry name" value="P-loop containing nucleoside triphosphate hydrolases"/>
    <property type="match status" value="1"/>
</dbReference>
<accession>A0ABQ0H5T5</accession>
<dbReference type="NCBIfam" id="TIGR03348">
    <property type="entry name" value="VI_IcmF"/>
    <property type="match status" value="1"/>
</dbReference>
<gene>
    <name evidence="6" type="primary">tssM</name>
    <name evidence="6" type="ORF">PPNSA23_42080</name>
</gene>
<dbReference type="Pfam" id="PF14331">
    <property type="entry name" value="IcmF-related_N"/>
    <property type="match status" value="1"/>
</dbReference>
<dbReference type="PANTHER" id="PTHR36153:SF1">
    <property type="entry name" value="TYPE VI SECRETION SYSTEM COMPONENT TSSM1"/>
    <property type="match status" value="1"/>
</dbReference>
<dbReference type="InterPro" id="IPR017731">
    <property type="entry name" value="TssM1-like"/>
</dbReference>
<feature type="domain" description="Type VI secretion system IcmF C-terminal" evidence="3">
    <location>
        <begin position="1032"/>
        <end position="1133"/>
    </location>
</feature>
<evidence type="ECO:0000259" key="5">
    <source>
        <dbReference type="Pfam" id="PF14331"/>
    </source>
</evidence>
<dbReference type="InterPro" id="IPR027417">
    <property type="entry name" value="P-loop_NTPase"/>
</dbReference>
<evidence type="ECO:0000256" key="1">
    <source>
        <dbReference type="SAM" id="MobiDB-lite"/>
    </source>
</evidence>
<organism evidence="6 7">
    <name type="scientific">Phyllobacterium phragmitis</name>
    <dbReference type="NCBI Taxonomy" id="2670329"/>
    <lineage>
        <taxon>Bacteria</taxon>
        <taxon>Pseudomonadati</taxon>
        <taxon>Pseudomonadota</taxon>
        <taxon>Alphaproteobacteria</taxon>
        <taxon>Hyphomicrobiales</taxon>
        <taxon>Phyllobacteriaceae</taxon>
        <taxon>Phyllobacterium</taxon>
    </lineage>
</organism>
<feature type="transmembrane region" description="Helical" evidence="2">
    <location>
        <begin position="28"/>
        <end position="48"/>
    </location>
</feature>
<feature type="region of interest" description="Disordered" evidence="1">
    <location>
        <begin position="827"/>
        <end position="851"/>
    </location>
</feature>
<reference evidence="6 7" key="1">
    <citation type="submission" date="2024-10" db="EMBL/GenBank/DDBJ databases">
        <title>Isolation, draft genome sequencing and identification of Phyllobacterium sp. NSA23, isolated from leaf soil.</title>
        <authorList>
            <person name="Akita H."/>
        </authorList>
    </citation>
    <scope>NUCLEOTIDE SEQUENCE [LARGE SCALE GENOMIC DNA]</scope>
    <source>
        <strain evidence="6 7">NSA23</strain>
    </source>
</reference>
<feature type="domain" description="IcmF-related" evidence="4">
    <location>
        <begin position="502"/>
        <end position="798"/>
    </location>
</feature>